<keyword evidence="3" id="KW-1185">Reference proteome</keyword>
<reference evidence="2" key="2">
    <citation type="submission" date="2023-02" db="EMBL/GenBank/DDBJ databases">
        <authorList>
            <person name="Sun Q."/>
            <person name="Mori K."/>
        </authorList>
    </citation>
    <scope>NUCLEOTIDE SEQUENCE</scope>
    <source>
        <strain evidence="2">NBRC 112290</strain>
    </source>
</reference>
<gene>
    <name evidence="2" type="ORF">GCM10025875_23120</name>
</gene>
<name>A0AA38CUS0_9MICO</name>
<sequence>MPEVAHPPGQLGHAGAVGDAHGGGAGRHGLQQHDADPALAHDVHDAAGAAVAADRVQDDGGVHRAPAHEVRAPARLTGPDEQHAEVVRVERVGQAVERADVDRVAEARGELGGDDADDAARPRRSDRASGSGPEKPSSRAAASTRSRVAGETGPDPENVRDAVEAETPARRATSASVARRGRLTRPPGAGLWHAAAAGPAAVRPP</sequence>
<feature type="region of interest" description="Disordered" evidence="1">
    <location>
        <begin position="1"/>
        <end position="205"/>
    </location>
</feature>
<protein>
    <submittedName>
        <fullName evidence="2">Uncharacterized protein</fullName>
    </submittedName>
</protein>
<feature type="compositionally biased region" description="Basic and acidic residues" evidence="1">
    <location>
        <begin position="157"/>
        <end position="169"/>
    </location>
</feature>
<proteinExistence type="predicted"/>
<feature type="compositionally biased region" description="Basic and acidic residues" evidence="1">
    <location>
        <begin position="55"/>
        <end position="111"/>
    </location>
</feature>
<comment type="caution">
    <text evidence="2">The sequence shown here is derived from an EMBL/GenBank/DDBJ whole genome shotgun (WGS) entry which is preliminary data.</text>
</comment>
<evidence type="ECO:0000256" key="1">
    <source>
        <dbReference type="SAM" id="MobiDB-lite"/>
    </source>
</evidence>
<accession>A0AA38CUS0</accession>
<dbReference type="EMBL" id="BSUM01000001">
    <property type="protein sequence ID" value="GMA32320.1"/>
    <property type="molecule type" value="Genomic_DNA"/>
</dbReference>
<dbReference type="AlphaFoldDB" id="A0AA38CUS0"/>
<evidence type="ECO:0000313" key="2">
    <source>
        <dbReference type="EMBL" id="GMA32320.1"/>
    </source>
</evidence>
<dbReference type="Proteomes" id="UP001157161">
    <property type="component" value="Unassembled WGS sequence"/>
</dbReference>
<feature type="compositionally biased region" description="Basic and acidic residues" evidence="1">
    <location>
        <begin position="31"/>
        <end position="45"/>
    </location>
</feature>
<feature type="compositionally biased region" description="Low complexity" evidence="1">
    <location>
        <begin position="186"/>
        <end position="205"/>
    </location>
</feature>
<evidence type="ECO:0000313" key="3">
    <source>
        <dbReference type="Proteomes" id="UP001157161"/>
    </source>
</evidence>
<reference evidence="2" key="1">
    <citation type="journal article" date="2014" name="Int. J. Syst. Evol. Microbiol.">
        <title>Complete genome sequence of Corynebacterium casei LMG S-19264T (=DSM 44701T), isolated from a smear-ripened cheese.</title>
        <authorList>
            <consortium name="US DOE Joint Genome Institute (JGI-PGF)"/>
            <person name="Walter F."/>
            <person name="Albersmeier A."/>
            <person name="Kalinowski J."/>
            <person name="Ruckert C."/>
        </authorList>
    </citation>
    <scope>NUCLEOTIDE SEQUENCE</scope>
    <source>
        <strain evidence="2">NBRC 112290</strain>
    </source>
</reference>
<organism evidence="2 3">
    <name type="scientific">Litorihabitans aurantiacus</name>
    <dbReference type="NCBI Taxonomy" id="1930061"/>
    <lineage>
        <taxon>Bacteria</taxon>
        <taxon>Bacillati</taxon>
        <taxon>Actinomycetota</taxon>
        <taxon>Actinomycetes</taxon>
        <taxon>Micrococcales</taxon>
        <taxon>Beutenbergiaceae</taxon>
        <taxon>Litorihabitans</taxon>
    </lineage>
</organism>
<feature type="compositionally biased region" description="Basic and acidic residues" evidence="1">
    <location>
        <begin position="118"/>
        <end position="127"/>
    </location>
</feature>
<feature type="compositionally biased region" description="Low complexity" evidence="1">
    <location>
        <begin position="128"/>
        <end position="149"/>
    </location>
</feature>